<keyword evidence="1 7" id="KW-0436">Ligase</keyword>
<evidence type="ECO:0000313" key="10">
    <source>
        <dbReference type="EMBL" id="MEQ3362188.1"/>
    </source>
</evidence>
<keyword evidence="3 7" id="KW-0547">Nucleotide-binding</keyword>
<feature type="binding site" evidence="7">
    <location>
        <position position="122"/>
    </location>
    <ligand>
        <name>Zn(2+)</name>
        <dbReference type="ChEBI" id="CHEBI:29105"/>
    </ligand>
</feature>
<evidence type="ECO:0000256" key="7">
    <source>
        <dbReference type="HAMAP-Rule" id="MF_01428"/>
    </source>
</evidence>
<gene>
    <name evidence="10" type="primary">gluQRS</name>
    <name evidence="7" type="synonym">gluQ</name>
    <name evidence="10" type="ORF">AAA083_04255</name>
</gene>
<dbReference type="NCBIfam" id="NF004315">
    <property type="entry name" value="PRK05710.1-4"/>
    <property type="match status" value="1"/>
</dbReference>
<feature type="binding site" evidence="7">
    <location>
        <position position="241"/>
    </location>
    <ligand>
        <name>ATP</name>
        <dbReference type="ChEBI" id="CHEBI:30616"/>
    </ligand>
</feature>
<evidence type="ECO:0000259" key="9">
    <source>
        <dbReference type="Pfam" id="PF00749"/>
    </source>
</evidence>
<dbReference type="InterPro" id="IPR049940">
    <property type="entry name" value="GluQ/Sye"/>
</dbReference>
<dbReference type="Pfam" id="PF00749">
    <property type="entry name" value="tRNA-synt_1c"/>
    <property type="match status" value="1"/>
</dbReference>
<dbReference type="PANTHER" id="PTHR43311">
    <property type="entry name" value="GLUTAMATE--TRNA LIGASE"/>
    <property type="match status" value="1"/>
</dbReference>
<proteinExistence type="inferred from homology"/>
<organism evidence="10 11">
    <name type="scientific">Raoultibacter massiliensis</name>
    <dbReference type="NCBI Taxonomy" id="1852371"/>
    <lineage>
        <taxon>Bacteria</taxon>
        <taxon>Bacillati</taxon>
        <taxon>Actinomycetota</taxon>
        <taxon>Coriobacteriia</taxon>
        <taxon>Eggerthellales</taxon>
        <taxon>Eggerthellaceae</taxon>
        <taxon>Raoultibacter</taxon>
    </lineage>
</organism>
<evidence type="ECO:0000256" key="3">
    <source>
        <dbReference type="ARBA" id="ARBA00022741"/>
    </source>
</evidence>
<dbReference type="RefSeq" id="WP_102374702.1">
    <property type="nucleotide sequence ID" value="NZ_JBBNOP010000003.1"/>
</dbReference>
<name>A0ABV1JAT7_9ACTN</name>
<dbReference type="SUPFAM" id="SSF52374">
    <property type="entry name" value="Nucleotidylyl transferase"/>
    <property type="match status" value="1"/>
</dbReference>
<dbReference type="PANTHER" id="PTHR43311:SF1">
    <property type="entry name" value="GLUTAMYL-Q TRNA(ASP) SYNTHETASE"/>
    <property type="match status" value="1"/>
</dbReference>
<dbReference type="Gene3D" id="3.40.50.620">
    <property type="entry name" value="HUPs"/>
    <property type="match status" value="1"/>
</dbReference>
<accession>A0ABV1JAT7</accession>
<evidence type="ECO:0000256" key="4">
    <source>
        <dbReference type="ARBA" id="ARBA00022833"/>
    </source>
</evidence>
<feature type="short sequence motif" description="'HIGH' region" evidence="7">
    <location>
        <begin position="8"/>
        <end position="18"/>
    </location>
</feature>
<sequence length="305" mass="34064">MLTGRFAPSPTGRMHAGNIYAALMAWLVAKQGGGDVVLRIEDLDAERSKPEYIEAIMRDFEYLGLTWDRGPYYQSDRRDVYEEACRDLESRGLLYPCFCTRADLHASSAPHRGEKAVYAGTCRHLTAEEREKRAQVRNPATRLAVPPETYEVADAVQGVYRQNLAEGCGDFLVRRSDGAHAYQLAVVIDDAEQGITSVVRGVDLLCSTPQQLYLQDLLGFDHPAYAHIPLLVAESNRRLSKRDRDASIESLICRFKTPAAIIGHIAGLTGIARCDDPAEPEDLLAQFDLAEYRARLADPVQIRWE</sequence>
<dbReference type="EC" id="6.1.1.-" evidence="7"/>
<feature type="short sequence motif" description="'KMSKS' region" evidence="7">
    <location>
        <begin position="238"/>
        <end position="242"/>
    </location>
</feature>
<dbReference type="InterPro" id="IPR001412">
    <property type="entry name" value="aa-tRNA-synth_I_CS"/>
</dbReference>
<dbReference type="Proteomes" id="UP001487305">
    <property type="component" value="Unassembled WGS sequence"/>
</dbReference>
<comment type="function">
    <text evidence="7">Catalyzes the tRNA-independent activation of glutamate in presence of ATP and the subsequent transfer of glutamate onto a tRNA(Asp). Glutamate is transferred on the 2-amino-5-(4,5-dihydroxy-2-cyclopenten-1-yl) moiety of the queuosine in the wobble position of the QUC anticodon.</text>
</comment>
<feature type="binding site" evidence="7">
    <location>
        <position position="99"/>
    </location>
    <ligand>
        <name>Zn(2+)</name>
        <dbReference type="ChEBI" id="CHEBI:29105"/>
    </ligand>
</feature>
<dbReference type="NCBIfam" id="TIGR03838">
    <property type="entry name" value="queuosine_YadB"/>
    <property type="match status" value="1"/>
</dbReference>
<keyword evidence="2 7" id="KW-0479">Metal-binding</keyword>
<feature type="binding site" evidence="7">
    <location>
        <position position="182"/>
    </location>
    <ligand>
        <name>L-glutamate</name>
        <dbReference type="ChEBI" id="CHEBI:29985"/>
    </ligand>
</feature>
<keyword evidence="4 7" id="KW-0862">Zinc</keyword>
<keyword evidence="8" id="KW-0648">Protein biosynthesis</keyword>
<comment type="similarity">
    <text evidence="7">Belongs to the class-I aminoacyl-tRNA synthetase family. GluQ subfamily.</text>
</comment>
<feature type="binding site" evidence="7">
    <location>
        <position position="97"/>
    </location>
    <ligand>
        <name>Zn(2+)</name>
        <dbReference type="ChEBI" id="CHEBI:29105"/>
    </ligand>
</feature>
<keyword evidence="6 7" id="KW-0030">Aminoacyl-tRNA synthetase</keyword>
<dbReference type="InterPro" id="IPR000924">
    <property type="entry name" value="Glu/Gln-tRNA-synth"/>
</dbReference>
<keyword evidence="5 7" id="KW-0067">ATP-binding</keyword>
<reference evidence="10 11" key="1">
    <citation type="submission" date="2024-04" db="EMBL/GenBank/DDBJ databases">
        <title>Human intestinal bacterial collection.</title>
        <authorList>
            <person name="Pauvert C."/>
            <person name="Hitch T.C.A."/>
            <person name="Clavel T."/>
        </authorList>
    </citation>
    <scope>NUCLEOTIDE SEQUENCE [LARGE SCALE GENOMIC DNA]</scope>
    <source>
        <strain evidence="10 11">CLA-KB-H42</strain>
    </source>
</reference>
<dbReference type="InterPro" id="IPR022380">
    <property type="entry name" value="Glu-Q_tRNA(Asp)_Synthase"/>
</dbReference>
<dbReference type="PRINTS" id="PR00987">
    <property type="entry name" value="TRNASYNTHGLU"/>
</dbReference>
<feature type="binding site" evidence="7">
    <location>
        <position position="200"/>
    </location>
    <ligand>
        <name>L-glutamate</name>
        <dbReference type="ChEBI" id="CHEBI:29985"/>
    </ligand>
</feature>
<comment type="caution">
    <text evidence="10">The sequence shown here is derived from an EMBL/GenBank/DDBJ whole genome shotgun (WGS) entry which is preliminary data.</text>
</comment>
<feature type="binding site" evidence="7">
    <location>
        <position position="41"/>
    </location>
    <ligand>
        <name>L-glutamate</name>
        <dbReference type="ChEBI" id="CHEBI:29985"/>
    </ligand>
</feature>
<evidence type="ECO:0000256" key="5">
    <source>
        <dbReference type="ARBA" id="ARBA00022840"/>
    </source>
</evidence>
<dbReference type="NCBIfam" id="NF004314">
    <property type="entry name" value="PRK05710.1-3"/>
    <property type="match status" value="1"/>
</dbReference>
<evidence type="ECO:0000256" key="6">
    <source>
        <dbReference type="ARBA" id="ARBA00023146"/>
    </source>
</evidence>
<feature type="domain" description="Glutamyl/glutaminyl-tRNA synthetase class Ib catalytic" evidence="9">
    <location>
        <begin position="3"/>
        <end position="248"/>
    </location>
</feature>
<dbReference type="PROSITE" id="PS00178">
    <property type="entry name" value="AA_TRNA_LIGASE_I"/>
    <property type="match status" value="1"/>
</dbReference>
<dbReference type="InterPro" id="IPR014729">
    <property type="entry name" value="Rossmann-like_a/b/a_fold"/>
</dbReference>
<evidence type="ECO:0000313" key="11">
    <source>
        <dbReference type="Proteomes" id="UP001487305"/>
    </source>
</evidence>
<evidence type="ECO:0000256" key="8">
    <source>
        <dbReference type="RuleBase" id="RU363037"/>
    </source>
</evidence>
<protein>
    <recommendedName>
        <fullName evidence="7">Glutamyl-Q tRNA(Asp) synthetase</fullName>
        <shortName evidence="7">Glu-Q-RSs</shortName>
        <ecNumber evidence="7">6.1.1.-</ecNumber>
    </recommendedName>
</protein>
<keyword evidence="11" id="KW-1185">Reference proteome</keyword>
<evidence type="ECO:0000256" key="1">
    <source>
        <dbReference type="ARBA" id="ARBA00022598"/>
    </source>
</evidence>
<evidence type="ECO:0000256" key="2">
    <source>
        <dbReference type="ARBA" id="ARBA00022723"/>
    </source>
</evidence>
<comment type="cofactor">
    <cofactor evidence="7">
        <name>Zn(2+)</name>
        <dbReference type="ChEBI" id="CHEBI:29105"/>
    </cofactor>
    <text evidence="7">Binds 1 zinc ion per subunit.</text>
</comment>
<feature type="binding site" evidence="7">
    <location>
        <begin position="5"/>
        <end position="9"/>
    </location>
    <ligand>
        <name>L-glutamate</name>
        <dbReference type="ChEBI" id="CHEBI:29985"/>
    </ligand>
</feature>
<dbReference type="HAMAP" id="MF_01428">
    <property type="entry name" value="Glu_Q_tRNA_synth"/>
    <property type="match status" value="1"/>
</dbReference>
<dbReference type="InterPro" id="IPR020058">
    <property type="entry name" value="Glu/Gln-tRNA-synth_Ib_cat-dom"/>
</dbReference>
<dbReference type="EMBL" id="JBBNOP010000003">
    <property type="protein sequence ID" value="MEQ3362188.1"/>
    <property type="molecule type" value="Genomic_DNA"/>
</dbReference>
<feature type="binding site" evidence="7">
    <location>
        <position position="118"/>
    </location>
    <ligand>
        <name>Zn(2+)</name>
        <dbReference type="ChEBI" id="CHEBI:29105"/>
    </ligand>
</feature>